<dbReference type="AlphaFoldDB" id="A0A5M9Z1H0"/>
<accession>A0A5M9Z1H0</accession>
<evidence type="ECO:0000259" key="8">
    <source>
        <dbReference type="Pfam" id="PF07282"/>
    </source>
</evidence>
<evidence type="ECO:0000259" key="7">
    <source>
        <dbReference type="Pfam" id="PF01385"/>
    </source>
</evidence>
<dbReference type="Pfam" id="PF07282">
    <property type="entry name" value="Cas12f1-like_TNB"/>
    <property type="match status" value="1"/>
</dbReference>
<keyword evidence="6" id="KW-0233">DNA recombination</keyword>
<dbReference type="GO" id="GO:0032196">
    <property type="term" value="P:transposition"/>
    <property type="evidence" value="ECO:0007669"/>
    <property type="project" value="UniProtKB-KW"/>
</dbReference>
<dbReference type="Pfam" id="PF12323">
    <property type="entry name" value="HTH_OrfB_IS605"/>
    <property type="match status" value="1"/>
</dbReference>
<evidence type="ECO:0000256" key="3">
    <source>
        <dbReference type="ARBA" id="ARBA00022723"/>
    </source>
</evidence>
<evidence type="ECO:0000313" key="11">
    <source>
        <dbReference type="Proteomes" id="UP000324504"/>
    </source>
</evidence>
<evidence type="ECO:0000256" key="1">
    <source>
        <dbReference type="ARBA" id="ARBA00008761"/>
    </source>
</evidence>
<evidence type="ECO:0000256" key="5">
    <source>
        <dbReference type="ARBA" id="ARBA00023125"/>
    </source>
</evidence>
<dbReference type="NCBIfam" id="TIGR01766">
    <property type="entry name" value="IS200/IS605 family accessory protein TnpB-like domain"/>
    <property type="match status" value="1"/>
</dbReference>
<dbReference type="EMBL" id="VUAV01000029">
    <property type="protein sequence ID" value="KAA8812516.1"/>
    <property type="molecule type" value="Genomic_DNA"/>
</dbReference>
<reference evidence="10 11" key="1">
    <citation type="submission" date="2019-09" db="EMBL/GenBank/DDBJ databases">
        <title>Comparative analysis of L. crispatus genomes revealed niche specific adaptation to different host and body sites.</title>
        <authorList>
            <person name="Pan M."/>
            <person name="Hidalgo-Cantabrana C."/>
            <person name="Barrangou R."/>
        </authorList>
    </citation>
    <scope>NUCLEOTIDE SEQUENCE [LARGE SCALE GENOMIC DNA]</scope>
    <source>
        <strain evidence="10 11">NCK2488</strain>
    </source>
</reference>
<dbReference type="NCBIfam" id="NF040570">
    <property type="entry name" value="guided_TnpB"/>
    <property type="match status" value="1"/>
</dbReference>
<gene>
    <name evidence="10" type="ORF">F1C09_05930</name>
</gene>
<name>A0A5M9Z1H0_9LACO</name>
<keyword evidence="3" id="KW-0479">Metal-binding</keyword>
<comment type="similarity">
    <text evidence="1">In the C-terminal section; belongs to the transposase 35 family.</text>
</comment>
<dbReference type="GO" id="GO:0003677">
    <property type="term" value="F:DNA binding"/>
    <property type="evidence" value="ECO:0007669"/>
    <property type="project" value="UniProtKB-KW"/>
</dbReference>
<evidence type="ECO:0000313" key="10">
    <source>
        <dbReference type="EMBL" id="KAA8812516.1"/>
    </source>
</evidence>
<protein>
    <submittedName>
        <fullName evidence="10">IS200/IS605 family element transposase accessory protein TnpB</fullName>
    </submittedName>
</protein>
<keyword evidence="5" id="KW-0238">DNA-binding</keyword>
<evidence type="ECO:0000256" key="2">
    <source>
        <dbReference type="ARBA" id="ARBA00022578"/>
    </source>
</evidence>
<evidence type="ECO:0000256" key="6">
    <source>
        <dbReference type="ARBA" id="ARBA00023172"/>
    </source>
</evidence>
<dbReference type="Proteomes" id="UP000324504">
    <property type="component" value="Unassembled WGS sequence"/>
</dbReference>
<evidence type="ECO:0000259" key="9">
    <source>
        <dbReference type="Pfam" id="PF12323"/>
    </source>
</evidence>
<feature type="domain" description="Cas12f1-like TNB" evidence="8">
    <location>
        <begin position="331"/>
        <end position="414"/>
    </location>
</feature>
<keyword evidence="2" id="KW-0815">Transposition</keyword>
<feature type="domain" description="Transposase putative helix-turn-helix" evidence="9">
    <location>
        <begin position="4"/>
        <end position="43"/>
    </location>
</feature>
<dbReference type="GO" id="GO:0046872">
    <property type="term" value="F:metal ion binding"/>
    <property type="evidence" value="ECO:0007669"/>
    <property type="project" value="UniProtKB-KW"/>
</dbReference>
<proteinExistence type="inferred from homology"/>
<sequence>MIVKTRVYRLKPDEAMKQILDDWCNYRRYCWNQALALWQDLYMAHTIFDKVVATTFIPKQNKKTKKWRMTHQDYHLNPSPNWRLVRDLMIEQKEDWQYAYSARTLQLAVQDLGKAWQNFFNKAQPDWGKPKFRSKKNPRQGFKTDRAKIEDGLLWLEMPRDTPYKDRWAGIELSNKPLSGKIGVVSIFKVNHKYYASIPYKLEKPLPKAKTGKGTGVDINVGHFNYQDGQCLVLPKSLKRLYAKIKFYQKRLAKKRTVNGRIKGTQSNKYLKTKTKLQSCYERVSNIQHDLMHKFTTKLVNDYDQIVIENLDVKGMLMSHVASKGMHRSMFGLFRQLLAYKCDWYDKELILANKLYPSTQRCAVCGMVKKGDEKVTLKGNQKHGTKHNEYICYNPDCPNYGKVVDRDENAMKNLTLLISHPELNKAI</sequence>
<dbReference type="Pfam" id="PF01385">
    <property type="entry name" value="OrfB_IS605"/>
    <property type="match status" value="1"/>
</dbReference>
<keyword evidence="4" id="KW-0862">Zinc</keyword>
<comment type="caution">
    <text evidence="10">The sequence shown here is derived from an EMBL/GenBank/DDBJ whole genome shotgun (WGS) entry which is preliminary data.</text>
</comment>
<dbReference type="InterPro" id="IPR001959">
    <property type="entry name" value="Transposase"/>
</dbReference>
<dbReference type="InterPro" id="IPR021027">
    <property type="entry name" value="Transposase_put_HTH"/>
</dbReference>
<feature type="domain" description="Probable transposase IS891/IS1136/IS1341" evidence="7">
    <location>
        <begin position="197"/>
        <end position="317"/>
    </location>
</feature>
<dbReference type="InterPro" id="IPR010095">
    <property type="entry name" value="Cas12f1-like_TNB"/>
</dbReference>
<evidence type="ECO:0000256" key="4">
    <source>
        <dbReference type="ARBA" id="ARBA00022833"/>
    </source>
</evidence>
<dbReference type="RefSeq" id="WP_023488285.1">
    <property type="nucleotide sequence ID" value="NZ_CABMHY010000013.1"/>
</dbReference>
<organism evidence="10 11">
    <name type="scientific">Lactobacillus crispatus</name>
    <dbReference type="NCBI Taxonomy" id="47770"/>
    <lineage>
        <taxon>Bacteria</taxon>
        <taxon>Bacillati</taxon>
        <taxon>Bacillota</taxon>
        <taxon>Bacilli</taxon>
        <taxon>Lactobacillales</taxon>
        <taxon>Lactobacillaceae</taxon>
        <taxon>Lactobacillus</taxon>
    </lineage>
</organism>
<dbReference type="GO" id="GO:0006310">
    <property type="term" value="P:DNA recombination"/>
    <property type="evidence" value="ECO:0007669"/>
    <property type="project" value="UniProtKB-KW"/>
</dbReference>